<organism evidence="1 2">
    <name type="scientific">Chaetomium tenue</name>
    <dbReference type="NCBI Taxonomy" id="1854479"/>
    <lineage>
        <taxon>Eukaryota</taxon>
        <taxon>Fungi</taxon>
        <taxon>Dikarya</taxon>
        <taxon>Ascomycota</taxon>
        <taxon>Pezizomycotina</taxon>
        <taxon>Sordariomycetes</taxon>
        <taxon>Sordariomycetidae</taxon>
        <taxon>Sordariales</taxon>
        <taxon>Chaetomiaceae</taxon>
        <taxon>Chaetomium</taxon>
    </lineage>
</organism>
<protein>
    <submittedName>
        <fullName evidence="1">Uncharacterized protein</fullName>
    </submittedName>
</protein>
<reference evidence="1 2" key="1">
    <citation type="journal article" date="2021" name="Nat. Commun.">
        <title>Genetic determinants of endophytism in the Arabidopsis root mycobiome.</title>
        <authorList>
            <person name="Mesny F."/>
            <person name="Miyauchi S."/>
            <person name="Thiergart T."/>
            <person name="Pickel B."/>
            <person name="Atanasova L."/>
            <person name="Karlsson M."/>
            <person name="Huettel B."/>
            <person name="Barry K.W."/>
            <person name="Haridas S."/>
            <person name="Chen C."/>
            <person name="Bauer D."/>
            <person name="Andreopoulos W."/>
            <person name="Pangilinan J."/>
            <person name="LaButti K."/>
            <person name="Riley R."/>
            <person name="Lipzen A."/>
            <person name="Clum A."/>
            <person name="Drula E."/>
            <person name="Henrissat B."/>
            <person name="Kohler A."/>
            <person name="Grigoriev I.V."/>
            <person name="Martin F.M."/>
            <person name="Hacquard S."/>
        </authorList>
    </citation>
    <scope>NUCLEOTIDE SEQUENCE [LARGE SCALE GENOMIC DNA]</scope>
    <source>
        <strain evidence="1 2">MPI-SDFR-AT-0079</strain>
    </source>
</reference>
<keyword evidence="2" id="KW-1185">Reference proteome</keyword>
<dbReference type="Proteomes" id="UP000724584">
    <property type="component" value="Unassembled WGS sequence"/>
</dbReference>
<evidence type="ECO:0000313" key="1">
    <source>
        <dbReference type="EMBL" id="KAH6631415.1"/>
    </source>
</evidence>
<evidence type="ECO:0000313" key="2">
    <source>
        <dbReference type="Proteomes" id="UP000724584"/>
    </source>
</evidence>
<dbReference type="EMBL" id="JAGIZQ010000004">
    <property type="protein sequence ID" value="KAH6631415.1"/>
    <property type="molecule type" value="Genomic_DNA"/>
</dbReference>
<proteinExistence type="predicted"/>
<comment type="caution">
    <text evidence="1">The sequence shown here is derived from an EMBL/GenBank/DDBJ whole genome shotgun (WGS) entry which is preliminary data.</text>
</comment>
<gene>
    <name evidence="1" type="ORF">F5144DRAFT_490546</name>
</gene>
<sequence length="762" mass="82896">MAQPPEAAPLRPQSSRDSAPAQPRVQPTNLDALVEQKHPRDQNQQPHLRQHKQQLQEQHPHYHQHQYQQQNPHYQPQQAPSGTHPPGAPQYSDATSNSASSVAHSNGSRGRRSPSITDEKSKADGILPVDANTDNHASVARSIVPAPAAHSPLNDTQHNGGATGPAAPPDMSNTQPGPGPARQPVTYASPPTYPQAGMSPVSHYMYSSQSIPSDPYRPNPTTLPSMRTLDHRQPQAQPQHGIPMGAHMAGPAMPAPASAHMGYYGVHPSHMYGLPDPNAMRFALAPGMAHDPRIALSGGRHKKEIKRRTKTGCLTCRKRRIKCDEAHPTCNNCKKSKRECLGYDPIFKPQQGPAAIQPAPSTQPPAPPPASVPAPAVPSSGPHPYQTSYPPPLPSNIVPEPIPSTAPQIIKTEPSYDYSTAIDPALQGSDIAGTRAPRYHQNSTATGTGQGIGDSNDLRAKKMKVDELLALGDTPPQASTAPPSPEMLDEITKLYNEIYSPGLSLFFESRWYDFAKPRATTANPAAAILHNNQSLVSLFTSFIQTISKIESTNSEDMISSGYLESSVVWALACLPLSIPCPPRQQHPESAPAEDELGEVRGRLQVFEALLSGETLAVNPLSPPPTSNVHPLRRNELEFWYHLAQYLLQENASVLPAGVSSREHSLGVMRDLLDGRENRDVLYSIAVLREYTAHWDASYSEQNVPSHLEESDSRSKLAVATRFIRDESNVTGGTTNVVRRFAQLAYSAFVRPGANVNRKNNRK</sequence>
<accession>A0ACB7P530</accession>
<name>A0ACB7P530_9PEZI</name>